<keyword evidence="12" id="KW-1185">Reference proteome</keyword>
<dbReference type="SMART" id="SM00109">
    <property type="entry name" value="C1"/>
    <property type="match status" value="1"/>
</dbReference>
<evidence type="ECO:0000256" key="9">
    <source>
        <dbReference type="ARBA" id="ARBA00022833"/>
    </source>
</evidence>
<dbReference type="Pfam" id="PF00130">
    <property type="entry name" value="C1_1"/>
    <property type="match status" value="1"/>
</dbReference>
<dbReference type="GO" id="GO:0008270">
    <property type="term" value="F:zinc ion binding"/>
    <property type="evidence" value="ECO:0007669"/>
    <property type="project" value="UniProtKB-KW"/>
</dbReference>
<dbReference type="GO" id="GO:0035556">
    <property type="term" value="P:intracellular signal transduction"/>
    <property type="evidence" value="ECO:0007669"/>
    <property type="project" value="TreeGrafter"/>
</dbReference>
<dbReference type="SUPFAM" id="SSF57889">
    <property type="entry name" value="Cysteine-rich domain"/>
    <property type="match status" value="1"/>
</dbReference>
<evidence type="ECO:0000256" key="10">
    <source>
        <dbReference type="ARBA" id="ARBA00023136"/>
    </source>
</evidence>
<name>A0A915PXU1_9BILA</name>
<keyword evidence="7" id="KW-0677">Repeat</keyword>
<keyword evidence="9" id="KW-0862">Zinc</keyword>
<keyword evidence="6" id="KW-0479">Metal-binding</keyword>
<evidence type="ECO:0000313" key="13">
    <source>
        <dbReference type="WBParaSite" id="sdigi.contig340.g7575.t1"/>
    </source>
</evidence>
<dbReference type="PANTHER" id="PTHR22968">
    <property type="entry name" value="PROTEIN KINASE C, MU"/>
    <property type="match status" value="1"/>
</dbReference>
<dbReference type="CDD" id="cd20796">
    <property type="entry name" value="C1_PKD_rpt2"/>
    <property type="match status" value="1"/>
</dbReference>
<keyword evidence="5" id="KW-0963">Cytoplasm</keyword>
<organism evidence="12 13">
    <name type="scientific">Setaria digitata</name>
    <dbReference type="NCBI Taxonomy" id="48799"/>
    <lineage>
        <taxon>Eukaryota</taxon>
        <taxon>Metazoa</taxon>
        <taxon>Ecdysozoa</taxon>
        <taxon>Nematoda</taxon>
        <taxon>Chromadorea</taxon>
        <taxon>Rhabditida</taxon>
        <taxon>Spirurina</taxon>
        <taxon>Spiruromorpha</taxon>
        <taxon>Filarioidea</taxon>
        <taxon>Setariidae</taxon>
        <taxon>Setaria</taxon>
    </lineage>
</organism>
<dbReference type="GO" id="GO:0004674">
    <property type="term" value="F:protein serine/threonine kinase activity"/>
    <property type="evidence" value="ECO:0007669"/>
    <property type="project" value="UniProtKB-KW"/>
</dbReference>
<sequence>MTSLSSTNYNIQVPPDISVTATDDINWHGSHRPALPDNQNNFLRVSMKERSGSWSGRSLRMQITKDTSFKIPHTFQVHSYKRPTVCQCCKKLLKGLIRQGLQCRDCKYNCHRKCIEMVASDCPGNLAARENVEFELHDEESTKVRLGGSMKNLRICSISNSSENIGNGDVWENILSLFLANPKFGQFIATF</sequence>
<dbReference type="PRINTS" id="PR00008">
    <property type="entry name" value="DAGPEDOMAIN"/>
</dbReference>
<keyword evidence="10" id="KW-0472">Membrane</keyword>
<evidence type="ECO:0000259" key="11">
    <source>
        <dbReference type="PROSITE" id="PS50081"/>
    </source>
</evidence>
<dbReference type="GO" id="GO:0042383">
    <property type="term" value="C:sarcolemma"/>
    <property type="evidence" value="ECO:0007669"/>
    <property type="project" value="UniProtKB-SubCell"/>
</dbReference>
<dbReference type="AlphaFoldDB" id="A0A915PXU1"/>
<dbReference type="Proteomes" id="UP000887581">
    <property type="component" value="Unplaced"/>
</dbReference>
<dbReference type="InterPro" id="IPR020454">
    <property type="entry name" value="DAG/PE-bd"/>
</dbReference>
<evidence type="ECO:0000256" key="2">
    <source>
        <dbReference type="ARBA" id="ARBA00004496"/>
    </source>
</evidence>
<protein>
    <submittedName>
        <fullName evidence="13">Phorbol-ester/DAG-type domain-containing protein</fullName>
    </submittedName>
</protein>
<dbReference type="InterPro" id="IPR002219">
    <property type="entry name" value="PKC_DAG/PE"/>
</dbReference>
<evidence type="ECO:0000313" key="12">
    <source>
        <dbReference type="Proteomes" id="UP000887581"/>
    </source>
</evidence>
<dbReference type="PROSITE" id="PS50081">
    <property type="entry name" value="ZF_DAG_PE_2"/>
    <property type="match status" value="1"/>
</dbReference>
<dbReference type="InterPro" id="IPR046349">
    <property type="entry name" value="C1-like_sf"/>
</dbReference>
<dbReference type="PANTHER" id="PTHR22968:SF24">
    <property type="entry name" value="SERINE_THREONINE-PROTEIN KINASE"/>
    <property type="match status" value="1"/>
</dbReference>
<evidence type="ECO:0000256" key="8">
    <source>
        <dbReference type="ARBA" id="ARBA00022771"/>
    </source>
</evidence>
<dbReference type="GO" id="GO:0007200">
    <property type="term" value="P:phospholipase C-activating G protein-coupled receptor signaling pathway"/>
    <property type="evidence" value="ECO:0007669"/>
    <property type="project" value="TreeGrafter"/>
</dbReference>
<evidence type="ECO:0000256" key="7">
    <source>
        <dbReference type="ARBA" id="ARBA00022737"/>
    </source>
</evidence>
<keyword evidence="3" id="KW-0728">SH3 domain</keyword>
<reference evidence="13" key="1">
    <citation type="submission" date="2022-11" db="UniProtKB">
        <authorList>
            <consortium name="WormBaseParasite"/>
        </authorList>
    </citation>
    <scope>IDENTIFICATION</scope>
</reference>
<dbReference type="PROSITE" id="PS00479">
    <property type="entry name" value="ZF_DAG_PE_1"/>
    <property type="match status" value="1"/>
</dbReference>
<feature type="domain" description="Phorbol-ester/DAG-type" evidence="11">
    <location>
        <begin position="72"/>
        <end position="122"/>
    </location>
</feature>
<dbReference type="GO" id="GO:0005829">
    <property type="term" value="C:cytosol"/>
    <property type="evidence" value="ECO:0007669"/>
    <property type="project" value="TreeGrafter"/>
</dbReference>
<evidence type="ECO:0000256" key="4">
    <source>
        <dbReference type="ARBA" id="ARBA00022475"/>
    </source>
</evidence>
<keyword evidence="8" id="KW-0863">Zinc-finger</keyword>
<evidence type="ECO:0000256" key="6">
    <source>
        <dbReference type="ARBA" id="ARBA00022723"/>
    </source>
</evidence>
<dbReference type="WBParaSite" id="sdigi.contig340.g7575.t1">
    <property type="protein sequence ID" value="sdigi.contig340.g7575.t1"/>
    <property type="gene ID" value="sdigi.contig340.g7575"/>
</dbReference>
<keyword evidence="4" id="KW-1003">Cell membrane</keyword>
<comment type="subcellular location">
    <subcellularLocation>
        <location evidence="1">Cell membrane</location>
        <location evidence="1">Sarcolemma</location>
        <topology evidence="1">Peripheral membrane protein</topology>
        <orientation evidence="1">Cytoplasmic side</orientation>
    </subcellularLocation>
    <subcellularLocation>
        <location evidence="2">Cytoplasm</location>
    </subcellularLocation>
</comment>
<proteinExistence type="predicted"/>
<evidence type="ECO:0000256" key="1">
    <source>
        <dbReference type="ARBA" id="ARBA00004278"/>
    </source>
</evidence>
<evidence type="ECO:0000256" key="3">
    <source>
        <dbReference type="ARBA" id="ARBA00022443"/>
    </source>
</evidence>
<evidence type="ECO:0000256" key="5">
    <source>
        <dbReference type="ARBA" id="ARBA00022490"/>
    </source>
</evidence>
<dbReference type="FunFam" id="3.30.60.20:FF:000022">
    <property type="entry name" value="SH3 and cysteine-rich domain-containing protein 3 isoform 2"/>
    <property type="match status" value="1"/>
</dbReference>
<accession>A0A915PXU1</accession>
<dbReference type="Gene3D" id="3.30.60.20">
    <property type="match status" value="1"/>
</dbReference>